<feature type="domain" description="C3H1-type" evidence="4">
    <location>
        <begin position="988"/>
        <end position="1015"/>
    </location>
</feature>
<dbReference type="Pfam" id="PF23276">
    <property type="entry name" value="TPR_24"/>
    <property type="match status" value="1"/>
</dbReference>
<evidence type="ECO:0000256" key="2">
    <source>
        <dbReference type="PROSITE-ProRule" id="PRU00708"/>
    </source>
</evidence>
<dbReference type="InterPro" id="IPR006145">
    <property type="entry name" value="PsdUridine_synth_RsuA/RluA"/>
</dbReference>
<proteinExistence type="predicted"/>
<dbReference type="Gene3D" id="3.30.2350.10">
    <property type="entry name" value="Pseudouridine synthase"/>
    <property type="match status" value="1"/>
</dbReference>
<dbReference type="InterPro" id="IPR020103">
    <property type="entry name" value="PsdUridine_synth_cat_dom_sf"/>
</dbReference>
<organism evidence="5 6">
    <name type="scientific">Symbiodinium natans</name>
    <dbReference type="NCBI Taxonomy" id="878477"/>
    <lineage>
        <taxon>Eukaryota</taxon>
        <taxon>Sar</taxon>
        <taxon>Alveolata</taxon>
        <taxon>Dinophyceae</taxon>
        <taxon>Suessiales</taxon>
        <taxon>Symbiodiniaceae</taxon>
        <taxon>Symbiodinium</taxon>
    </lineage>
</organism>
<protein>
    <submittedName>
        <fullName evidence="5">PTAC2 protein</fullName>
    </submittedName>
</protein>
<dbReference type="InterPro" id="IPR002885">
    <property type="entry name" value="PPR_rpt"/>
</dbReference>
<dbReference type="GO" id="GO:0009982">
    <property type="term" value="F:pseudouridine synthase activity"/>
    <property type="evidence" value="ECO:0007669"/>
    <property type="project" value="InterPro"/>
</dbReference>
<name>A0A812J5C0_9DINO</name>
<dbReference type="GO" id="GO:0008270">
    <property type="term" value="F:zinc ion binding"/>
    <property type="evidence" value="ECO:0007669"/>
    <property type="project" value="UniProtKB-KW"/>
</dbReference>
<keyword evidence="3" id="KW-0479">Metal-binding</keyword>
<dbReference type="SUPFAM" id="SSF55120">
    <property type="entry name" value="Pseudouridine synthase"/>
    <property type="match status" value="1"/>
</dbReference>
<dbReference type="PANTHER" id="PTHR47447:SF17">
    <property type="entry name" value="OS12G0638900 PROTEIN"/>
    <property type="match status" value="1"/>
</dbReference>
<sequence length="1041" mass="113935">MAVRASFENSNEVGVFARLTNAYCLVALGGSEHHSGCEWQTAVADLDSAQVPQSVARYGSALIACKRGLQWQQALSLLQRMDDASVAKNEFIFSHAILVCTRCGHGAAALKLVKDMSAASIPPKNIVCSEVINFCARRAQNQWQLALEIFSAMMRSPARPDVITFTSTIHACEKGQQWETALHIFNTMRGSAISPNQVTASAVVGSLRKADPSSGAWRLLSTLSWDLRCWGVQRDAVLYNSMNDVVEKASGWRSALAGVQSMLSVTIQLDAASSSVAIKASGQCGWQHGLLLLGSMPTNAVTISTAIGICWKLWEQALCLLSTGHPTAASYTAAITACRQEGQWKVAICLLQQMQAQKLSPGALTVTAAINCCEASQEWQQALSLLSMLVQSLEEVDAVAYRSVLGCCVEGHWQQALDILETSWAARVHDTQSYTAVLWSCEAAACWQVALELLHEVHTTPVPDAASYLSVVRSCGKSSAVEAGIAVLWSLMDSGIERGVSALPCAVAALFISDPIVIHFTLKEAFVRLRAESNHPPQELTTLWSALAVLGARNGEFADAVLCKVIPNISAFDWDELMELSWGAAASGMAEGFFDPLQEELVRRIVAADTTPPAYCIVGLISACHAAGFLHEQFYTAASRQLQKHGSCLDGHILMRPPAAESLLTRSYSEPSVALHSVDMLFLMKPPGWEVFDQNTKRQLSTWLQERFGSQPILQDASFQFGFLHRLDVPSSGLVCVAKTYAKYYALQLKLRTGQMDRDYVVLSHGWWPLSLTEIRASLHWGLQTLSVAGGRGKPSVSLTKLLAHAGRSISYSLLAIRIVTGRRHQIRSHLAHVGHPVVSDGQYTSFSMHKGEGRRSSRHFLHRYHLAFSGLSVLQPLSPDLLQSLRALCGKDARSSLAIRAWAHGDPVDWGQITGLRSSAQTQGKAGRKTDDMGKDRKELCMSQMTMNPAQDESEPRSRTWQFSKTKMSPDPWFAHEKTELRSLPDLTCTKLCKTLIQTGTCDDSKCTYAHSKDELRATSTFHKTKLCRFSQMGHCALDV</sequence>
<dbReference type="Pfam" id="PF01535">
    <property type="entry name" value="PPR"/>
    <property type="match status" value="1"/>
</dbReference>
<keyword evidence="1" id="KW-0677">Repeat</keyword>
<feature type="zinc finger region" description="C3H1-type" evidence="3">
    <location>
        <begin position="988"/>
        <end position="1015"/>
    </location>
</feature>
<feature type="repeat" description="PPR" evidence="2">
    <location>
        <begin position="161"/>
        <end position="195"/>
    </location>
</feature>
<dbReference type="EMBL" id="CAJNDS010000364">
    <property type="protein sequence ID" value="CAE7197936.1"/>
    <property type="molecule type" value="Genomic_DNA"/>
</dbReference>
<reference evidence="5" key="1">
    <citation type="submission" date="2021-02" db="EMBL/GenBank/DDBJ databases">
        <authorList>
            <person name="Dougan E. K."/>
            <person name="Rhodes N."/>
            <person name="Thang M."/>
            <person name="Chan C."/>
        </authorList>
    </citation>
    <scope>NUCLEOTIDE SEQUENCE</scope>
</reference>
<dbReference type="PROSITE" id="PS50103">
    <property type="entry name" value="ZF_C3H1"/>
    <property type="match status" value="1"/>
</dbReference>
<dbReference type="Gene3D" id="3.75.10.10">
    <property type="entry name" value="L-arginine/glycine Amidinotransferase, Chain A"/>
    <property type="match status" value="1"/>
</dbReference>
<evidence type="ECO:0000256" key="3">
    <source>
        <dbReference type="PROSITE-ProRule" id="PRU00723"/>
    </source>
</evidence>
<dbReference type="Gene3D" id="1.25.40.10">
    <property type="entry name" value="Tetratricopeptide repeat domain"/>
    <property type="match status" value="3"/>
</dbReference>
<dbReference type="NCBIfam" id="TIGR00756">
    <property type="entry name" value="PPR"/>
    <property type="match status" value="1"/>
</dbReference>
<dbReference type="PROSITE" id="PS51375">
    <property type="entry name" value="PPR"/>
    <property type="match status" value="2"/>
</dbReference>
<dbReference type="InterPro" id="IPR057027">
    <property type="entry name" value="TPR_mt"/>
</dbReference>
<dbReference type="Gene3D" id="3.30.1370.210">
    <property type="match status" value="1"/>
</dbReference>
<dbReference type="OrthoDB" id="428753at2759"/>
<evidence type="ECO:0000313" key="6">
    <source>
        <dbReference type="Proteomes" id="UP000604046"/>
    </source>
</evidence>
<dbReference type="CDD" id="cd02869">
    <property type="entry name" value="PseudoU_synth_RluA_like"/>
    <property type="match status" value="1"/>
</dbReference>
<dbReference type="InterPro" id="IPR011990">
    <property type="entry name" value="TPR-like_helical_dom_sf"/>
</dbReference>
<evidence type="ECO:0000313" key="5">
    <source>
        <dbReference type="EMBL" id="CAE7197936.1"/>
    </source>
</evidence>
<dbReference type="GO" id="GO:0001522">
    <property type="term" value="P:pseudouridine synthesis"/>
    <property type="evidence" value="ECO:0007669"/>
    <property type="project" value="InterPro"/>
</dbReference>
<feature type="repeat" description="PPR" evidence="2">
    <location>
        <begin position="327"/>
        <end position="361"/>
    </location>
</feature>
<keyword evidence="3" id="KW-0863">Zinc-finger</keyword>
<dbReference type="InterPro" id="IPR000571">
    <property type="entry name" value="Znf_CCCH"/>
</dbReference>
<dbReference type="Pfam" id="PF00849">
    <property type="entry name" value="PseudoU_synth_2"/>
    <property type="match status" value="1"/>
</dbReference>
<dbReference type="GO" id="GO:0003723">
    <property type="term" value="F:RNA binding"/>
    <property type="evidence" value="ECO:0007669"/>
    <property type="project" value="InterPro"/>
</dbReference>
<keyword evidence="3" id="KW-0862">Zinc</keyword>
<evidence type="ECO:0000256" key="1">
    <source>
        <dbReference type="ARBA" id="ARBA00022737"/>
    </source>
</evidence>
<gene>
    <name evidence="5" type="primary">PTAC2</name>
    <name evidence="5" type="ORF">SNAT2548_LOCUS5661</name>
</gene>
<accession>A0A812J5C0</accession>
<dbReference type="Proteomes" id="UP000604046">
    <property type="component" value="Unassembled WGS sequence"/>
</dbReference>
<dbReference type="AlphaFoldDB" id="A0A812J5C0"/>
<dbReference type="PANTHER" id="PTHR47447">
    <property type="entry name" value="OS03G0856100 PROTEIN"/>
    <property type="match status" value="1"/>
</dbReference>
<keyword evidence="6" id="KW-1185">Reference proteome</keyword>
<evidence type="ECO:0000259" key="4">
    <source>
        <dbReference type="PROSITE" id="PS50103"/>
    </source>
</evidence>
<dbReference type="SUPFAM" id="SSF55909">
    <property type="entry name" value="Pentein"/>
    <property type="match status" value="1"/>
</dbReference>
<comment type="caution">
    <text evidence="5">The sequence shown here is derived from an EMBL/GenBank/DDBJ whole genome shotgun (WGS) entry which is preliminary data.</text>
</comment>